<keyword evidence="4" id="KW-1133">Transmembrane helix</keyword>
<proteinExistence type="inferred from homology"/>
<dbReference type="GO" id="GO:0006896">
    <property type="term" value="P:Golgi to vacuole transport"/>
    <property type="evidence" value="ECO:0007669"/>
    <property type="project" value="TreeGrafter"/>
</dbReference>
<dbReference type="GO" id="GO:0000149">
    <property type="term" value="F:SNARE binding"/>
    <property type="evidence" value="ECO:0007669"/>
    <property type="project" value="TreeGrafter"/>
</dbReference>
<keyword evidence="4" id="KW-0812">Transmembrane</keyword>
<dbReference type="PROSITE" id="PS50192">
    <property type="entry name" value="T_SNARE"/>
    <property type="match status" value="1"/>
</dbReference>
<dbReference type="eggNOG" id="KOG0811">
    <property type="taxonomic scope" value="Eukaryota"/>
</dbReference>
<dbReference type="PANTHER" id="PTHR19957:SF418">
    <property type="entry name" value="SNAP RECEPTOR"/>
    <property type="match status" value="1"/>
</dbReference>
<dbReference type="Pfam" id="PF05739">
    <property type="entry name" value="SNARE"/>
    <property type="match status" value="1"/>
</dbReference>
<evidence type="ECO:0000256" key="3">
    <source>
        <dbReference type="SAM" id="MobiDB-lite"/>
    </source>
</evidence>
<dbReference type="SMART" id="SM00397">
    <property type="entry name" value="t_SNARE"/>
    <property type="match status" value="1"/>
</dbReference>
<dbReference type="STRING" id="590646.G3BEU3"/>
<feature type="coiled-coil region" evidence="2">
    <location>
        <begin position="72"/>
        <end position="99"/>
    </location>
</feature>
<reference evidence="6 7" key="1">
    <citation type="journal article" date="2011" name="Proc. Natl. Acad. Sci. U.S.A.">
        <title>Comparative genomics of xylose-fermenting fungi for enhanced biofuel production.</title>
        <authorList>
            <person name="Wohlbach D.J."/>
            <person name="Kuo A."/>
            <person name="Sato T.K."/>
            <person name="Potts K.M."/>
            <person name="Salamov A.A."/>
            <person name="LaButti K.M."/>
            <person name="Sun H."/>
            <person name="Clum A."/>
            <person name="Pangilinan J.L."/>
            <person name="Lindquist E.A."/>
            <person name="Lucas S."/>
            <person name="Lapidus A."/>
            <person name="Jin M."/>
            <person name="Gunawan C."/>
            <person name="Balan V."/>
            <person name="Dale B.E."/>
            <person name="Jeffries T.W."/>
            <person name="Zinkel R."/>
            <person name="Barry K.W."/>
            <person name="Grigoriev I.V."/>
            <person name="Gasch A.P."/>
        </authorList>
    </citation>
    <scope>NUCLEOTIDE SEQUENCE [LARGE SCALE GENOMIC DNA]</scope>
    <source>
        <strain evidence="7">ATCC 10573 / BCRC 21748 / CBS 615 / JCM 9827 / NBRC 10315 / NRRL Y-1498 / VKM Y-70</strain>
    </source>
</reference>
<dbReference type="OrthoDB" id="364348at2759"/>
<dbReference type="CDD" id="cd15840">
    <property type="entry name" value="SNARE_Qa"/>
    <property type="match status" value="1"/>
</dbReference>
<name>G3BEU3_CANTC</name>
<feature type="region of interest" description="Disordered" evidence="3">
    <location>
        <begin position="1"/>
        <end position="25"/>
    </location>
</feature>
<dbReference type="GO" id="GO:0031201">
    <property type="term" value="C:SNARE complex"/>
    <property type="evidence" value="ECO:0007669"/>
    <property type="project" value="TreeGrafter"/>
</dbReference>
<dbReference type="GO" id="GO:0048278">
    <property type="term" value="P:vesicle docking"/>
    <property type="evidence" value="ECO:0007669"/>
    <property type="project" value="TreeGrafter"/>
</dbReference>
<feature type="transmembrane region" description="Helical" evidence="4">
    <location>
        <begin position="263"/>
        <end position="283"/>
    </location>
</feature>
<sequence length="284" mass="32614">MSFANFDLEAQKSTNGSRITEENHSISQNELDKIIDSTSTQLQVFGNLISQFESQRRSVGSKRDNTELRSSLDSLTVKLSGLERAIKKLMANLAALITKNSDEKTDSKFEITNRQIIIKERLVTEYNDLHRQYARSFKEYSDKKRLYPLKVTEATPLLPDNPQPQYHSQQQQQLQVQDQDIIQETELEYHRLLTEERNREIEQAAEGIQEVNTIFKDLGALIHQQGEQLDLVEDNIADLQQNTQQASHELTKAHEYQKKKGKWSCILLVALCIFVLVVVLAVVS</sequence>
<feature type="coiled-coil region" evidence="2">
    <location>
        <begin position="222"/>
        <end position="249"/>
    </location>
</feature>
<evidence type="ECO:0000313" key="6">
    <source>
        <dbReference type="EMBL" id="EGV60594.1"/>
    </source>
</evidence>
<dbReference type="GO" id="GO:0006886">
    <property type="term" value="P:intracellular protein transport"/>
    <property type="evidence" value="ECO:0007669"/>
    <property type="project" value="TreeGrafter"/>
</dbReference>
<keyword evidence="4" id="KW-0472">Membrane</keyword>
<dbReference type="HOGENOM" id="CLU_059257_2_0_1"/>
<dbReference type="InterPro" id="IPR006011">
    <property type="entry name" value="Syntaxin_N"/>
</dbReference>
<dbReference type="GeneID" id="18246184"/>
<dbReference type="Gene3D" id="1.20.58.70">
    <property type="match status" value="1"/>
</dbReference>
<dbReference type="PANTHER" id="PTHR19957">
    <property type="entry name" value="SYNTAXIN"/>
    <property type="match status" value="1"/>
</dbReference>
<evidence type="ECO:0000259" key="5">
    <source>
        <dbReference type="PROSITE" id="PS50192"/>
    </source>
</evidence>
<evidence type="ECO:0000256" key="2">
    <source>
        <dbReference type="SAM" id="Coils"/>
    </source>
</evidence>
<gene>
    <name evidence="6" type="ORF">CANTEDRAFT_110288</name>
</gene>
<dbReference type="AlphaFoldDB" id="G3BEU3"/>
<evidence type="ECO:0000313" key="7">
    <source>
        <dbReference type="Proteomes" id="UP000000707"/>
    </source>
</evidence>
<dbReference type="GO" id="GO:0012505">
    <property type="term" value="C:endomembrane system"/>
    <property type="evidence" value="ECO:0007669"/>
    <property type="project" value="TreeGrafter"/>
</dbReference>
<dbReference type="Proteomes" id="UP000000707">
    <property type="component" value="Unassembled WGS sequence"/>
</dbReference>
<dbReference type="InterPro" id="IPR045242">
    <property type="entry name" value="Syntaxin"/>
</dbReference>
<protein>
    <recommendedName>
        <fullName evidence="5">t-SNARE coiled-coil homology domain-containing protein</fullName>
    </recommendedName>
</protein>
<dbReference type="Gene3D" id="1.20.5.110">
    <property type="match status" value="1"/>
</dbReference>
<dbReference type="GO" id="GO:0006906">
    <property type="term" value="P:vesicle fusion"/>
    <property type="evidence" value="ECO:0007669"/>
    <property type="project" value="TreeGrafter"/>
</dbReference>
<evidence type="ECO:0000256" key="4">
    <source>
        <dbReference type="SAM" id="Phobius"/>
    </source>
</evidence>
<comment type="similarity">
    <text evidence="1">Belongs to the syntaxin family.</text>
</comment>
<keyword evidence="7" id="KW-1185">Reference proteome</keyword>
<dbReference type="InterPro" id="IPR000727">
    <property type="entry name" value="T_SNARE_dom"/>
</dbReference>
<dbReference type="Pfam" id="PF14523">
    <property type="entry name" value="Syntaxin_2"/>
    <property type="match status" value="1"/>
</dbReference>
<dbReference type="GO" id="GO:0005484">
    <property type="term" value="F:SNAP receptor activity"/>
    <property type="evidence" value="ECO:0007669"/>
    <property type="project" value="TreeGrafter"/>
</dbReference>
<keyword evidence="2" id="KW-0175">Coiled coil</keyword>
<dbReference type="SUPFAM" id="SSF47661">
    <property type="entry name" value="t-snare proteins"/>
    <property type="match status" value="1"/>
</dbReference>
<evidence type="ECO:0000256" key="1">
    <source>
        <dbReference type="ARBA" id="ARBA00009063"/>
    </source>
</evidence>
<dbReference type="InterPro" id="IPR010989">
    <property type="entry name" value="SNARE"/>
</dbReference>
<feature type="domain" description="T-SNARE coiled-coil homology" evidence="5">
    <location>
        <begin position="191"/>
        <end position="253"/>
    </location>
</feature>
<dbReference type="EMBL" id="GL996528">
    <property type="protein sequence ID" value="EGV60594.1"/>
    <property type="molecule type" value="Genomic_DNA"/>
</dbReference>
<organism evidence="7">
    <name type="scientific">Candida tenuis (strain ATCC 10573 / BCRC 21748 / CBS 615 / JCM 9827 / NBRC 10315 / NRRL Y-1498 / VKM Y-70)</name>
    <name type="common">Yeast</name>
    <name type="synonym">Yamadazyma tenuis</name>
    <dbReference type="NCBI Taxonomy" id="590646"/>
    <lineage>
        <taxon>Eukaryota</taxon>
        <taxon>Fungi</taxon>
        <taxon>Dikarya</taxon>
        <taxon>Ascomycota</taxon>
        <taxon>Saccharomycotina</taxon>
        <taxon>Pichiomycetes</taxon>
        <taxon>Debaryomycetaceae</taxon>
        <taxon>Yamadazyma</taxon>
    </lineage>
</organism>
<dbReference type="KEGG" id="cten:18246184"/>
<accession>G3BEU3</accession>